<protein>
    <submittedName>
        <fullName evidence="1">Uncharacterized protein</fullName>
    </submittedName>
</protein>
<organism evidence="1 2">
    <name type="scientific">Aphanizomenon flos-aquae LD13</name>
    <dbReference type="NCBI Taxonomy" id="1710894"/>
    <lineage>
        <taxon>Bacteria</taxon>
        <taxon>Bacillati</taxon>
        <taxon>Cyanobacteriota</taxon>
        <taxon>Cyanophyceae</taxon>
        <taxon>Nostocales</taxon>
        <taxon>Aphanizomenonaceae</taxon>
        <taxon>Aphanizomenon</taxon>
    </lineage>
</organism>
<proteinExistence type="predicted"/>
<evidence type="ECO:0000313" key="2">
    <source>
        <dbReference type="Proteomes" id="UP000092382"/>
    </source>
</evidence>
<dbReference type="PATRIC" id="fig|1710894.3.peg.1929"/>
<gene>
    <name evidence="1" type="ORF">AN481_16660</name>
</gene>
<accession>A0A1B7VMB0</accession>
<dbReference type="EMBL" id="LJOY01000071">
    <property type="protein sequence ID" value="OBQ21057.1"/>
    <property type="molecule type" value="Genomic_DNA"/>
</dbReference>
<dbReference type="AlphaFoldDB" id="A0A1B7VMB0"/>
<dbReference type="Proteomes" id="UP000092382">
    <property type="component" value="Unassembled WGS sequence"/>
</dbReference>
<comment type="caution">
    <text evidence="1">The sequence shown here is derived from an EMBL/GenBank/DDBJ whole genome shotgun (WGS) entry which is preliminary data.</text>
</comment>
<evidence type="ECO:0000313" key="1">
    <source>
        <dbReference type="EMBL" id="OBQ21057.1"/>
    </source>
</evidence>
<name>A0A1B7VMB0_APHFL</name>
<sequence length="73" mass="8555">MFGFGFFLADPFSLRVVRDFSFTPKEDIKSFSRIFKIYSQYQQLILICIEVHNLATKLAKLKYIAEGEARDNK</sequence>
<reference evidence="1 2" key="1">
    <citation type="submission" date="2015-09" db="EMBL/GenBank/DDBJ databases">
        <title>Whole genome shotgun sequence assembly of Aphanizomenon flos-aquae UKL13.</title>
        <authorList>
            <person name="Driscoll C."/>
        </authorList>
    </citation>
    <scope>NUCLEOTIDE SEQUENCE [LARGE SCALE GENOMIC DNA]</scope>
    <source>
        <strain evidence="1">MDT13</strain>
    </source>
</reference>